<name>A0A7J4CYQ8_9ARCH</name>
<dbReference type="Gene3D" id="1.10.1040.10">
    <property type="entry name" value="N-(1-d-carboxylethyl)-l-norvaline Dehydrogenase, domain 2"/>
    <property type="match status" value="1"/>
</dbReference>
<dbReference type="Gene3D" id="3.40.50.720">
    <property type="entry name" value="NAD(P)-binding Rossmann-like Domain"/>
    <property type="match status" value="1"/>
</dbReference>
<keyword evidence="5 10" id="KW-0173">Coenzyme A biosynthesis</keyword>
<feature type="non-terminal residue" evidence="13">
    <location>
        <position position="1"/>
    </location>
</feature>
<protein>
    <recommendedName>
        <fullName evidence="3 10">2-dehydropantoate 2-reductase</fullName>
        <ecNumber evidence="3 10">1.1.1.169</ecNumber>
    </recommendedName>
    <alternativeName>
        <fullName evidence="7 10">Ketopantoate reductase</fullName>
    </alternativeName>
</protein>
<dbReference type="InterPro" id="IPR050838">
    <property type="entry name" value="Ketopantoate_reductase"/>
</dbReference>
<evidence type="ECO:0000256" key="7">
    <source>
        <dbReference type="ARBA" id="ARBA00032024"/>
    </source>
</evidence>
<dbReference type="AlphaFoldDB" id="A0A7J4CYQ8"/>
<dbReference type="Pfam" id="PF02558">
    <property type="entry name" value="ApbA"/>
    <property type="match status" value="1"/>
</dbReference>
<comment type="catalytic activity">
    <reaction evidence="9">
        <text>(R)-pantoate + NAD(+) = 2-dehydropantoate + NADH + H(+)</text>
        <dbReference type="Rhea" id="RHEA:61292"/>
        <dbReference type="ChEBI" id="CHEBI:11561"/>
        <dbReference type="ChEBI" id="CHEBI:15378"/>
        <dbReference type="ChEBI" id="CHEBI:15980"/>
        <dbReference type="ChEBI" id="CHEBI:57540"/>
        <dbReference type="ChEBI" id="CHEBI:57945"/>
    </reaction>
    <physiologicalReaction direction="right-to-left" evidence="9">
        <dbReference type="Rhea" id="RHEA:61294"/>
    </physiologicalReaction>
</comment>
<evidence type="ECO:0000256" key="10">
    <source>
        <dbReference type="RuleBase" id="RU362068"/>
    </source>
</evidence>
<evidence type="ECO:0000313" key="13">
    <source>
        <dbReference type="EMBL" id="HIA97805.1"/>
    </source>
</evidence>
<dbReference type="InterPro" id="IPR003710">
    <property type="entry name" value="ApbA"/>
</dbReference>
<dbReference type="InterPro" id="IPR036291">
    <property type="entry name" value="NAD(P)-bd_dom_sf"/>
</dbReference>
<evidence type="ECO:0000256" key="4">
    <source>
        <dbReference type="ARBA" id="ARBA00022857"/>
    </source>
</evidence>
<comment type="similarity">
    <text evidence="2 10">Belongs to the ketopantoate reductase family.</text>
</comment>
<accession>A0A7J4CYQ8</accession>
<dbReference type="Pfam" id="PF08546">
    <property type="entry name" value="ApbA_C"/>
    <property type="match status" value="1"/>
</dbReference>
<feature type="domain" description="Ketopantoate reductase C-terminal" evidence="12">
    <location>
        <begin position="177"/>
        <end position="296"/>
    </location>
</feature>
<sequence length="300" mass="33018">NISKVFMKITVIGPGAIGTLLAALLSNTNVEISLLVKPKHKELLSDGKIVLDNFKGRRLEKKIRIITKLDNPDWIILAVKSYDVANLIELLRNSSAPILCCQNGIKTYLQLTEKIGKDRIAYMVTGIGSSKIETGEAEFRGSGFTFIGEASGVASPRLINLSEVIKKSGITCEVVDDVLSYVWLKTIINSSINPVAAHAKVINGELKKPELNKVVHKICMESTMISTEIGINLPLEPWSEIEKIIRNTAENKCSMLQDLENGRQTEIDAINGEIVRIADSNGLDAIYNKEFIEKIKSVSN</sequence>
<evidence type="ECO:0000256" key="8">
    <source>
        <dbReference type="ARBA" id="ARBA00047506"/>
    </source>
</evidence>
<dbReference type="GO" id="GO:0015940">
    <property type="term" value="P:pantothenate biosynthetic process"/>
    <property type="evidence" value="ECO:0007669"/>
    <property type="project" value="InterPro"/>
</dbReference>
<evidence type="ECO:0000256" key="5">
    <source>
        <dbReference type="ARBA" id="ARBA00022993"/>
    </source>
</evidence>
<gene>
    <name evidence="13" type="ORF">EYO15_01310</name>
</gene>
<evidence type="ECO:0000256" key="6">
    <source>
        <dbReference type="ARBA" id="ARBA00023002"/>
    </source>
</evidence>
<dbReference type="EMBL" id="DTTC01000065">
    <property type="protein sequence ID" value="HIA97805.1"/>
    <property type="molecule type" value="Genomic_DNA"/>
</dbReference>
<evidence type="ECO:0000259" key="11">
    <source>
        <dbReference type="Pfam" id="PF02558"/>
    </source>
</evidence>
<evidence type="ECO:0000256" key="1">
    <source>
        <dbReference type="ARBA" id="ARBA00004724"/>
    </source>
</evidence>
<dbReference type="GO" id="GO:0005737">
    <property type="term" value="C:cytoplasm"/>
    <property type="evidence" value="ECO:0007669"/>
    <property type="project" value="TreeGrafter"/>
</dbReference>
<comment type="function">
    <text evidence="10">Catalyzes the NADPH-dependent reduction of ketopantoate into pantoic acid.</text>
</comment>
<dbReference type="PANTHER" id="PTHR43765">
    <property type="entry name" value="2-DEHYDROPANTOATE 2-REDUCTASE-RELATED"/>
    <property type="match status" value="1"/>
</dbReference>
<dbReference type="GO" id="GO:0008677">
    <property type="term" value="F:2-dehydropantoate 2-reductase activity"/>
    <property type="evidence" value="ECO:0007669"/>
    <property type="project" value="UniProtKB-EC"/>
</dbReference>
<evidence type="ECO:0000313" key="14">
    <source>
        <dbReference type="Proteomes" id="UP000589132"/>
    </source>
</evidence>
<dbReference type="PANTHER" id="PTHR43765:SF2">
    <property type="entry name" value="2-DEHYDROPANTOATE 2-REDUCTASE"/>
    <property type="match status" value="1"/>
</dbReference>
<dbReference type="SUPFAM" id="SSF51735">
    <property type="entry name" value="NAD(P)-binding Rossmann-fold domains"/>
    <property type="match status" value="1"/>
</dbReference>
<comment type="catalytic activity">
    <reaction evidence="8">
        <text>(R)-pantoate + NADP(+) = 2-dehydropantoate + NADPH + H(+)</text>
        <dbReference type="Rhea" id="RHEA:16233"/>
        <dbReference type="ChEBI" id="CHEBI:11561"/>
        <dbReference type="ChEBI" id="CHEBI:15378"/>
        <dbReference type="ChEBI" id="CHEBI:15980"/>
        <dbReference type="ChEBI" id="CHEBI:57783"/>
        <dbReference type="ChEBI" id="CHEBI:58349"/>
        <dbReference type="EC" id="1.1.1.169"/>
    </reaction>
    <physiologicalReaction direction="right-to-left" evidence="8">
        <dbReference type="Rhea" id="RHEA:16235"/>
    </physiologicalReaction>
</comment>
<keyword evidence="4 10" id="KW-0521">NADP</keyword>
<dbReference type="InterPro" id="IPR013328">
    <property type="entry name" value="6PGD_dom2"/>
</dbReference>
<keyword evidence="6 10" id="KW-0560">Oxidoreductase</keyword>
<proteinExistence type="inferred from homology"/>
<comment type="caution">
    <text evidence="13">The sequence shown here is derived from an EMBL/GenBank/DDBJ whole genome shotgun (WGS) entry which is preliminary data.</text>
</comment>
<dbReference type="GO" id="GO:0015937">
    <property type="term" value="P:coenzyme A biosynthetic process"/>
    <property type="evidence" value="ECO:0007669"/>
    <property type="project" value="UniProtKB-UniPathway"/>
</dbReference>
<comment type="pathway">
    <text evidence="1 10">Cofactor biosynthesis; coenzyme A biosynthesis.</text>
</comment>
<evidence type="ECO:0000256" key="2">
    <source>
        <dbReference type="ARBA" id="ARBA00007870"/>
    </source>
</evidence>
<organism evidence="13 14">
    <name type="scientific">Marine Group III euryarchaeote</name>
    <dbReference type="NCBI Taxonomy" id="2173149"/>
    <lineage>
        <taxon>Archaea</taxon>
        <taxon>Methanobacteriati</taxon>
        <taxon>Thermoplasmatota</taxon>
        <taxon>Thermoplasmata</taxon>
        <taxon>Candidatus Thermoprofundales</taxon>
    </lineage>
</organism>
<dbReference type="InterPro" id="IPR013752">
    <property type="entry name" value="KPA_reductase"/>
</dbReference>
<dbReference type="SUPFAM" id="SSF48179">
    <property type="entry name" value="6-phosphogluconate dehydrogenase C-terminal domain-like"/>
    <property type="match status" value="1"/>
</dbReference>
<dbReference type="UniPathway" id="UPA00241"/>
<evidence type="ECO:0000259" key="12">
    <source>
        <dbReference type="Pfam" id="PF08546"/>
    </source>
</evidence>
<dbReference type="InterPro" id="IPR008927">
    <property type="entry name" value="6-PGluconate_DH-like_C_sf"/>
</dbReference>
<dbReference type="Proteomes" id="UP000589132">
    <property type="component" value="Unassembled WGS sequence"/>
</dbReference>
<evidence type="ECO:0000256" key="9">
    <source>
        <dbReference type="ARBA" id="ARBA00048196"/>
    </source>
</evidence>
<reference evidence="14" key="1">
    <citation type="journal article" date="2019" name="bioRxiv">
        <title>Genome diversification in globally distributed novel marine Proteobacteria is linked to environmental adaptation.</title>
        <authorList>
            <person name="Zhou Z."/>
            <person name="Tran P.Q."/>
            <person name="Kieft K."/>
            <person name="Anantharaman K."/>
        </authorList>
    </citation>
    <scope>NUCLEOTIDE SEQUENCE [LARGE SCALE GENOMIC DNA]</scope>
</reference>
<dbReference type="GO" id="GO:0050661">
    <property type="term" value="F:NADP binding"/>
    <property type="evidence" value="ECO:0007669"/>
    <property type="project" value="TreeGrafter"/>
</dbReference>
<evidence type="ECO:0000256" key="3">
    <source>
        <dbReference type="ARBA" id="ARBA00013014"/>
    </source>
</evidence>
<dbReference type="EC" id="1.1.1.169" evidence="3 10"/>
<feature type="domain" description="Ketopantoate reductase N-terminal" evidence="11">
    <location>
        <begin position="9"/>
        <end position="151"/>
    </location>
</feature>
<dbReference type="InterPro" id="IPR013332">
    <property type="entry name" value="KPR_N"/>
</dbReference>
<dbReference type="NCBIfam" id="TIGR00745">
    <property type="entry name" value="apbA_panE"/>
    <property type="match status" value="1"/>
</dbReference>